<dbReference type="AlphaFoldDB" id="A0A5S3WJ28"/>
<evidence type="ECO:0000313" key="1">
    <source>
        <dbReference type="EMBL" id="TMP27156.1"/>
    </source>
</evidence>
<gene>
    <name evidence="1" type="ORF">CWB98_23990</name>
</gene>
<feature type="non-terminal residue" evidence="1">
    <location>
        <position position="78"/>
    </location>
</feature>
<dbReference type="EMBL" id="PNCJ01000190">
    <property type="protein sequence ID" value="TMP27156.1"/>
    <property type="molecule type" value="Genomic_DNA"/>
</dbReference>
<dbReference type="Proteomes" id="UP000306719">
    <property type="component" value="Unassembled WGS sequence"/>
</dbReference>
<protein>
    <submittedName>
        <fullName evidence="1">Uncharacterized protein</fullName>
    </submittedName>
</protein>
<name>A0A5S3WJ28_9GAMM</name>
<dbReference type="SUPFAM" id="SSF53474">
    <property type="entry name" value="alpha/beta-Hydrolases"/>
    <property type="match status" value="1"/>
</dbReference>
<reference evidence="2" key="2">
    <citation type="submission" date="2019-06" db="EMBL/GenBank/DDBJ databases">
        <title>Co-occurence of chitin degradation, pigmentation and bioactivity in marine Pseudoalteromonas.</title>
        <authorList>
            <person name="Sonnenschein E.C."/>
            <person name="Bech P.K."/>
        </authorList>
    </citation>
    <scope>NUCLEOTIDE SEQUENCE [LARGE SCALE GENOMIC DNA]</scope>
    <source>
        <strain evidence="2">S2599</strain>
    </source>
</reference>
<reference evidence="1 2" key="1">
    <citation type="submission" date="2018-01" db="EMBL/GenBank/DDBJ databases">
        <authorList>
            <person name="Paulsen S."/>
            <person name="Gram L.K."/>
        </authorList>
    </citation>
    <scope>NUCLEOTIDE SEQUENCE [LARGE SCALE GENOMIC DNA]</scope>
    <source>
        <strain evidence="1 2">S2599</strain>
    </source>
</reference>
<evidence type="ECO:0000313" key="2">
    <source>
        <dbReference type="Proteomes" id="UP000306719"/>
    </source>
</evidence>
<comment type="caution">
    <text evidence="1">The sequence shown here is derived from an EMBL/GenBank/DDBJ whole genome shotgun (WGS) entry which is preliminary data.</text>
</comment>
<dbReference type="InterPro" id="IPR029058">
    <property type="entry name" value="AB_hydrolase_fold"/>
</dbReference>
<dbReference type="OrthoDB" id="6388416at2"/>
<feature type="non-terminal residue" evidence="1">
    <location>
        <position position="1"/>
    </location>
</feature>
<proteinExistence type="predicted"/>
<accession>A0A5S3WJ28</accession>
<dbReference type="RefSeq" id="WP_138546996.1">
    <property type="nucleotide sequence ID" value="NZ_PNCJ01000190.1"/>
</dbReference>
<sequence length="78" mass="8959">VPVVIYFYRYMSQRRYDFPKMELNHRPNFPMFTSNGYAVFLPDIRFEIGKPGPSSTQTMINAAQKLIDIGVAKKDAIG</sequence>
<organism evidence="1 2">
    <name type="scientific">Pseudoalteromonas rubra</name>
    <dbReference type="NCBI Taxonomy" id="43658"/>
    <lineage>
        <taxon>Bacteria</taxon>
        <taxon>Pseudomonadati</taxon>
        <taxon>Pseudomonadota</taxon>
        <taxon>Gammaproteobacteria</taxon>
        <taxon>Alteromonadales</taxon>
        <taxon>Pseudoalteromonadaceae</taxon>
        <taxon>Pseudoalteromonas</taxon>
    </lineage>
</organism>